<dbReference type="Pfam" id="PF00135">
    <property type="entry name" value="COesterase"/>
    <property type="match status" value="1"/>
</dbReference>
<name>A0A4Y2D3K7_ARAVE</name>
<evidence type="ECO:0000259" key="5">
    <source>
        <dbReference type="Pfam" id="PF00135"/>
    </source>
</evidence>
<dbReference type="InterPro" id="IPR002018">
    <property type="entry name" value="CarbesteraseB"/>
</dbReference>
<organism evidence="6 7">
    <name type="scientific">Araneus ventricosus</name>
    <name type="common">Orbweaver spider</name>
    <name type="synonym">Epeira ventricosa</name>
    <dbReference type="NCBI Taxonomy" id="182803"/>
    <lineage>
        <taxon>Eukaryota</taxon>
        <taxon>Metazoa</taxon>
        <taxon>Ecdysozoa</taxon>
        <taxon>Arthropoda</taxon>
        <taxon>Chelicerata</taxon>
        <taxon>Arachnida</taxon>
        <taxon>Araneae</taxon>
        <taxon>Araneomorphae</taxon>
        <taxon>Entelegynae</taxon>
        <taxon>Araneoidea</taxon>
        <taxon>Araneidae</taxon>
        <taxon>Araneus</taxon>
    </lineage>
</organism>
<dbReference type="InterPro" id="IPR051093">
    <property type="entry name" value="Neuroligin/BSAL"/>
</dbReference>
<dbReference type="AlphaFoldDB" id="A0A4Y2D3K7"/>
<keyword evidence="2" id="KW-0325">Glycoprotein</keyword>
<gene>
    <name evidence="6" type="primary">BCHE_1</name>
    <name evidence="6" type="ORF">AVEN_13551_1</name>
</gene>
<accession>A0A4Y2D3K7</accession>
<dbReference type="PANTHER" id="PTHR43903">
    <property type="entry name" value="NEUROLIGIN"/>
    <property type="match status" value="1"/>
</dbReference>
<dbReference type="Gene3D" id="3.40.50.1820">
    <property type="entry name" value="alpha/beta hydrolase"/>
    <property type="match status" value="1"/>
</dbReference>
<dbReference type="OrthoDB" id="19653at2759"/>
<proteinExistence type="inferred from homology"/>
<protein>
    <submittedName>
        <fullName evidence="6">Cholinesterase</fullName>
    </submittedName>
</protein>
<dbReference type="Proteomes" id="UP000499080">
    <property type="component" value="Unassembled WGS sequence"/>
</dbReference>
<sequence length="605" mass="67460">MIFFYLILALISGFEEVPGQIVKTSSGILHGREEEISGKIINIFLGVPYAQPPIESLRFKEPQPLETPTIERNATDFGPSCMQPHHVASVISPLLHPNKAEISEDCLLLNIYVPNRESQNSNDSLPVMVWLAGEGFDYADPQQYDGGFLAVNGQVIVVTVNYRLSAFGFLTTLSDDAPANNGLFDQRMALKWIKKNIANFGGNPQNVTLFGRFTGSMSAAIHTFSPLSLNENLFQTVILQSGFPDGDWAYNSTPLNLTYDIATAVDCYFPELTKVIPCLKQKSAVEILEATMELKSKFRPTIDYELIHGNIIHEIKNNQYASIPVMVGLNQNEGTLCTMALKAMGSEYYDKFLNGTLSSSDFSHLINFYMADFFKTHSSAANRIVDFFYKYSKMNLEESLLRFCGDLFIYSRAEALINELSKKEKSLYMYNFNHRPSFSSQPSFVTSPQGTDLLFSLALTLQIDDLPQEEVTLTKRIVSGFVNFAKTGNPNPLEDYALWPQYTAEERLVLDFISQGNSSQVVHESHHKEAAEFWVSVIPPVIERGCEPPPAASGLSTNQNSEKKGIILPSSEILFVCIVVGPAVILAVSLTVLIKKKKLSPFRRL</sequence>
<feature type="chain" id="PRO_5021458324" evidence="4">
    <location>
        <begin position="20"/>
        <end position="605"/>
    </location>
</feature>
<dbReference type="EMBL" id="BGPR01000298">
    <property type="protein sequence ID" value="GBM11310.1"/>
    <property type="molecule type" value="Genomic_DNA"/>
</dbReference>
<evidence type="ECO:0000256" key="3">
    <source>
        <dbReference type="SAM" id="Phobius"/>
    </source>
</evidence>
<feature type="signal peptide" evidence="4">
    <location>
        <begin position="1"/>
        <end position="19"/>
    </location>
</feature>
<feature type="domain" description="Carboxylesterase type B" evidence="5">
    <location>
        <begin position="20"/>
        <end position="534"/>
    </location>
</feature>
<keyword evidence="7" id="KW-1185">Reference proteome</keyword>
<evidence type="ECO:0000256" key="2">
    <source>
        <dbReference type="ARBA" id="ARBA00023180"/>
    </source>
</evidence>
<keyword evidence="3" id="KW-0812">Transmembrane</keyword>
<comment type="caution">
    <text evidence="6">The sequence shown here is derived from an EMBL/GenBank/DDBJ whole genome shotgun (WGS) entry which is preliminary data.</text>
</comment>
<keyword evidence="3" id="KW-1133">Transmembrane helix</keyword>
<feature type="transmembrane region" description="Helical" evidence="3">
    <location>
        <begin position="573"/>
        <end position="594"/>
    </location>
</feature>
<evidence type="ECO:0000313" key="6">
    <source>
        <dbReference type="EMBL" id="GBM11310.1"/>
    </source>
</evidence>
<evidence type="ECO:0000256" key="1">
    <source>
        <dbReference type="ARBA" id="ARBA00005964"/>
    </source>
</evidence>
<dbReference type="SUPFAM" id="SSF53474">
    <property type="entry name" value="alpha/beta-Hydrolases"/>
    <property type="match status" value="1"/>
</dbReference>
<reference evidence="6 7" key="1">
    <citation type="journal article" date="2019" name="Sci. Rep.">
        <title>Orb-weaving spider Araneus ventricosus genome elucidates the spidroin gene catalogue.</title>
        <authorList>
            <person name="Kono N."/>
            <person name="Nakamura H."/>
            <person name="Ohtoshi R."/>
            <person name="Moran D.A.P."/>
            <person name="Shinohara A."/>
            <person name="Yoshida Y."/>
            <person name="Fujiwara M."/>
            <person name="Mori M."/>
            <person name="Tomita M."/>
            <person name="Arakawa K."/>
        </authorList>
    </citation>
    <scope>NUCLEOTIDE SEQUENCE [LARGE SCALE GENOMIC DNA]</scope>
</reference>
<evidence type="ECO:0000313" key="7">
    <source>
        <dbReference type="Proteomes" id="UP000499080"/>
    </source>
</evidence>
<keyword evidence="3" id="KW-0472">Membrane</keyword>
<comment type="similarity">
    <text evidence="1">Belongs to the type-B carboxylesterase/lipase family.</text>
</comment>
<keyword evidence="4" id="KW-0732">Signal</keyword>
<evidence type="ECO:0000256" key="4">
    <source>
        <dbReference type="SAM" id="SignalP"/>
    </source>
</evidence>
<dbReference type="InterPro" id="IPR029058">
    <property type="entry name" value="AB_hydrolase_fold"/>
</dbReference>